<feature type="chain" id="PRO_5021992385" evidence="1">
    <location>
        <begin position="24"/>
        <end position="526"/>
    </location>
</feature>
<name>A0A514BS61_9GAMM</name>
<feature type="domain" description="Beta-lactamase-related" evidence="2">
    <location>
        <begin position="36"/>
        <end position="373"/>
    </location>
</feature>
<dbReference type="SUPFAM" id="SSF56601">
    <property type="entry name" value="beta-lactamase/transpeptidase-like"/>
    <property type="match status" value="1"/>
</dbReference>
<evidence type="ECO:0000256" key="1">
    <source>
        <dbReference type="SAM" id="SignalP"/>
    </source>
</evidence>
<organism evidence="3 4">
    <name type="scientific">Marilutibacter alkalisoli</name>
    <dbReference type="NCBI Taxonomy" id="2591633"/>
    <lineage>
        <taxon>Bacteria</taxon>
        <taxon>Pseudomonadati</taxon>
        <taxon>Pseudomonadota</taxon>
        <taxon>Gammaproteobacteria</taxon>
        <taxon>Lysobacterales</taxon>
        <taxon>Lysobacteraceae</taxon>
        <taxon>Marilutibacter</taxon>
    </lineage>
</organism>
<dbReference type="EMBL" id="CP041242">
    <property type="protein sequence ID" value="QDH69859.1"/>
    <property type="molecule type" value="Genomic_DNA"/>
</dbReference>
<evidence type="ECO:0000313" key="3">
    <source>
        <dbReference type="EMBL" id="QDH69859.1"/>
    </source>
</evidence>
<dbReference type="RefSeq" id="WP_141623199.1">
    <property type="nucleotide sequence ID" value="NZ_CP041242.1"/>
</dbReference>
<dbReference type="InterPro" id="IPR001466">
    <property type="entry name" value="Beta-lactam-related"/>
</dbReference>
<dbReference type="AlphaFoldDB" id="A0A514BS61"/>
<evidence type="ECO:0000259" key="2">
    <source>
        <dbReference type="Pfam" id="PF00144"/>
    </source>
</evidence>
<dbReference type="PANTHER" id="PTHR46825">
    <property type="entry name" value="D-ALANYL-D-ALANINE-CARBOXYPEPTIDASE/ENDOPEPTIDASE AMPH"/>
    <property type="match status" value="1"/>
</dbReference>
<gene>
    <name evidence="3" type="ORF">FKV23_06930</name>
</gene>
<keyword evidence="3" id="KW-0378">Hydrolase</keyword>
<dbReference type="GO" id="GO:0016787">
    <property type="term" value="F:hydrolase activity"/>
    <property type="evidence" value="ECO:0007669"/>
    <property type="project" value="UniProtKB-KW"/>
</dbReference>
<dbReference type="Pfam" id="PF00144">
    <property type="entry name" value="Beta-lactamase"/>
    <property type="match status" value="1"/>
</dbReference>
<reference evidence="3 4" key="1">
    <citation type="submission" date="2019-06" db="EMBL/GenBank/DDBJ databases">
        <title>Lysobacter alkalisoli sp. nov. isolated from saline-alkali soil.</title>
        <authorList>
            <person name="Sun J.-Q."/>
            <person name="Xu L."/>
        </authorList>
    </citation>
    <scope>NUCLEOTIDE SEQUENCE [LARGE SCALE GENOMIC DNA]</scope>
    <source>
        <strain evidence="3 4">SJ-36</strain>
    </source>
</reference>
<dbReference type="PANTHER" id="PTHR46825:SF15">
    <property type="entry name" value="BETA-LACTAMASE-RELATED DOMAIN-CONTAINING PROTEIN"/>
    <property type="match status" value="1"/>
</dbReference>
<dbReference type="Gene3D" id="3.40.710.10">
    <property type="entry name" value="DD-peptidase/beta-lactamase superfamily"/>
    <property type="match status" value="1"/>
</dbReference>
<dbReference type="InterPro" id="IPR050491">
    <property type="entry name" value="AmpC-like"/>
</dbReference>
<dbReference type="KEGG" id="lyj:FKV23_06930"/>
<proteinExistence type="predicted"/>
<dbReference type="InterPro" id="IPR012338">
    <property type="entry name" value="Beta-lactam/transpept-like"/>
</dbReference>
<sequence length="526" mass="58189">MRFLVAAAWVAVLTGGVAFEAIAAKTAAESRDQAVLDRIFDDAMERYGLPGMAMGVIEDGEVTYARASGETVAGSGDPVTPATLFKIASNSKAMTAAVLARQVDAGKLRWDDPVVKHLPQFRMHDPWVTREMQVRDLLIHNSGLPEGAGDLMLWPEPNHFDRDDIIAGLAHLKPERSFRSGYAYDNLLYVVAGEVAAAVGGKDYESLVRSELFEPLGLSDCRVGEWSRDEAGSVAQPHMRTDEGNVAIRVDGETVPAITSAAAGGVRCSLDDMLAWGRNWLVPTREQLRWLSSKQREAMWTPHTILPLPRRSREWDGTHIRAYGYGWRLADVDGEWTVSHTGTLSGMYSVLMLLPDRRSGFVVMINGNGSAARTVLTSTLLKYFTRRDETVDVAHYAGLLESDRSGAGASRVPDTSSRKPARVLDLQAYLGTWRDPWFGEVRLCRQDDDVRFVSSKSPRLSGRLMRVRERHLVEWDDSTVDLEPWVDFKPPGPGRSARMTMAKVDPDGDFSSDYEDLDFVRVGGCG</sequence>
<keyword evidence="1" id="KW-0732">Signal</keyword>
<protein>
    <submittedName>
        <fullName evidence="3">Serine hydrolase</fullName>
    </submittedName>
</protein>
<accession>A0A514BS61</accession>
<dbReference type="Proteomes" id="UP000317199">
    <property type="component" value="Chromosome"/>
</dbReference>
<keyword evidence="4" id="KW-1185">Reference proteome</keyword>
<feature type="signal peptide" evidence="1">
    <location>
        <begin position="1"/>
        <end position="23"/>
    </location>
</feature>
<evidence type="ECO:0000313" key="4">
    <source>
        <dbReference type="Proteomes" id="UP000317199"/>
    </source>
</evidence>
<dbReference type="OrthoDB" id="119951at2"/>